<dbReference type="PROSITE" id="PS51375">
    <property type="entry name" value="PPR"/>
    <property type="match status" value="4"/>
</dbReference>
<organism evidence="3 4">
    <name type="scientific">Nepenthes gracilis</name>
    <name type="common">Slender pitcher plant</name>
    <dbReference type="NCBI Taxonomy" id="150966"/>
    <lineage>
        <taxon>Eukaryota</taxon>
        <taxon>Viridiplantae</taxon>
        <taxon>Streptophyta</taxon>
        <taxon>Embryophyta</taxon>
        <taxon>Tracheophyta</taxon>
        <taxon>Spermatophyta</taxon>
        <taxon>Magnoliopsida</taxon>
        <taxon>eudicotyledons</taxon>
        <taxon>Gunneridae</taxon>
        <taxon>Pentapetalae</taxon>
        <taxon>Caryophyllales</taxon>
        <taxon>Nepenthaceae</taxon>
        <taxon>Nepenthes</taxon>
    </lineage>
</organism>
<feature type="repeat" description="PPR" evidence="2">
    <location>
        <begin position="127"/>
        <end position="161"/>
    </location>
</feature>
<sequence>MKQLRCKPDVYAYDTVIYALCRVGFFKKAKFLLEHMELPGFRCPPDKYTYTIMIGSYCKHSLLTGCKKAIRRRLWEANHLFRMMLFKGFTPDVVTYNCLIDWCCKTYRIGRALELFEDMNKRSCAPNRVTYNSFIRYYCVVNEIDKAIEMLKRMREMNHGIPTTSSYTPIIYALCEAGRVVEARDFLTNLGDGGSIPREYTYKLVCDALDTLGESNLLDGEMHRKIEGGVANRACASRRGTVMSDHAVEVEAAISFRQWLRNNIHMAEGFAARGLNNETGNINETDTP</sequence>
<name>A0AAD3T6A7_NEPGR</name>
<dbReference type="NCBIfam" id="TIGR00756">
    <property type="entry name" value="PPR"/>
    <property type="match status" value="3"/>
</dbReference>
<feature type="repeat" description="PPR" evidence="2">
    <location>
        <begin position="163"/>
        <end position="197"/>
    </location>
</feature>
<accession>A0AAD3T6A7</accession>
<dbReference type="PANTHER" id="PTHR47932">
    <property type="entry name" value="ATPASE EXPRESSION PROTEIN 3"/>
    <property type="match status" value="1"/>
</dbReference>
<evidence type="ECO:0000256" key="1">
    <source>
        <dbReference type="ARBA" id="ARBA00022737"/>
    </source>
</evidence>
<dbReference type="GO" id="GO:0003729">
    <property type="term" value="F:mRNA binding"/>
    <property type="evidence" value="ECO:0007669"/>
    <property type="project" value="TreeGrafter"/>
</dbReference>
<protein>
    <recommendedName>
        <fullName evidence="5">Pentatricopeptide repeat-containing protein</fullName>
    </recommendedName>
</protein>
<dbReference type="PANTHER" id="PTHR47932:SF63">
    <property type="entry name" value="OS08G0290000 PROTEIN"/>
    <property type="match status" value="1"/>
</dbReference>
<keyword evidence="4" id="KW-1185">Reference proteome</keyword>
<feature type="repeat" description="PPR" evidence="2">
    <location>
        <begin position="9"/>
        <end position="43"/>
    </location>
</feature>
<evidence type="ECO:0000313" key="3">
    <source>
        <dbReference type="EMBL" id="GMH24245.1"/>
    </source>
</evidence>
<dbReference type="AlphaFoldDB" id="A0AAD3T6A7"/>
<gene>
    <name evidence="3" type="ORF">Nepgr_026088</name>
</gene>
<keyword evidence="1" id="KW-0677">Repeat</keyword>
<dbReference type="Gene3D" id="1.25.40.10">
    <property type="entry name" value="Tetratricopeptide repeat domain"/>
    <property type="match status" value="3"/>
</dbReference>
<dbReference type="Pfam" id="PF01535">
    <property type="entry name" value="PPR"/>
    <property type="match status" value="1"/>
</dbReference>
<evidence type="ECO:0000313" key="4">
    <source>
        <dbReference type="Proteomes" id="UP001279734"/>
    </source>
</evidence>
<dbReference type="InterPro" id="IPR002885">
    <property type="entry name" value="PPR_rpt"/>
</dbReference>
<dbReference type="InterPro" id="IPR011990">
    <property type="entry name" value="TPR-like_helical_dom_sf"/>
</dbReference>
<proteinExistence type="predicted"/>
<reference evidence="3" key="1">
    <citation type="submission" date="2023-05" db="EMBL/GenBank/DDBJ databases">
        <title>Nepenthes gracilis genome sequencing.</title>
        <authorList>
            <person name="Fukushima K."/>
        </authorList>
    </citation>
    <scope>NUCLEOTIDE SEQUENCE</scope>
    <source>
        <strain evidence="3">SING2019-196</strain>
    </source>
</reference>
<dbReference type="Proteomes" id="UP001279734">
    <property type="component" value="Unassembled WGS sequence"/>
</dbReference>
<evidence type="ECO:0000256" key="2">
    <source>
        <dbReference type="PROSITE-ProRule" id="PRU00708"/>
    </source>
</evidence>
<dbReference type="Pfam" id="PF13041">
    <property type="entry name" value="PPR_2"/>
    <property type="match status" value="2"/>
</dbReference>
<feature type="repeat" description="PPR" evidence="2">
    <location>
        <begin position="92"/>
        <end position="126"/>
    </location>
</feature>
<comment type="caution">
    <text evidence="3">The sequence shown here is derived from an EMBL/GenBank/DDBJ whole genome shotgun (WGS) entry which is preliminary data.</text>
</comment>
<dbReference type="EMBL" id="BSYO01000027">
    <property type="protein sequence ID" value="GMH24245.1"/>
    <property type="molecule type" value="Genomic_DNA"/>
</dbReference>
<evidence type="ECO:0008006" key="5">
    <source>
        <dbReference type="Google" id="ProtNLM"/>
    </source>
</evidence>